<gene>
    <name evidence="2" type="ORF">B0A48_01322</name>
</gene>
<evidence type="ECO:0000313" key="2">
    <source>
        <dbReference type="EMBL" id="OQO14445.1"/>
    </source>
</evidence>
<feature type="compositionally biased region" description="Basic and acidic residues" evidence="1">
    <location>
        <begin position="74"/>
        <end position="89"/>
    </location>
</feature>
<name>A0A1V8TSU9_9PEZI</name>
<dbReference type="EMBL" id="NAJO01000002">
    <property type="protein sequence ID" value="OQO14445.1"/>
    <property type="molecule type" value="Genomic_DNA"/>
</dbReference>
<evidence type="ECO:0000313" key="3">
    <source>
        <dbReference type="Proteomes" id="UP000192596"/>
    </source>
</evidence>
<keyword evidence="3" id="KW-1185">Reference proteome</keyword>
<evidence type="ECO:0000256" key="1">
    <source>
        <dbReference type="SAM" id="MobiDB-lite"/>
    </source>
</evidence>
<dbReference type="AlphaFoldDB" id="A0A1V8TSU9"/>
<proteinExistence type="predicted"/>
<feature type="region of interest" description="Disordered" evidence="1">
    <location>
        <begin position="74"/>
        <end position="300"/>
    </location>
</feature>
<comment type="caution">
    <text evidence="2">The sequence shown here is derived from an EMBL/GenBank/DDBJ whole genome shotgun (WGS) entry which is preliminary data.</text>
</comment>
<reference evidence="3" key="1">
    <citation type="submission" date="2017-03" db="EMBL/GenBank/DDBJ databases">
        <title>Genomes of endolithic fungi from Antarctica.</title>
        <authorList>
            <person name="Coleine C."/>
            <person name="Masonjones S."/>
            <person name="Stajich J.E."/>
        </authorList>
    </citation>
    <scope>NUCLEOTIDE SEQUENCE [LARGE SCALE GENOMIC DNA]</scope>
    <source>
        <strain evidence="3">CCFEE 5527</strain>
    </source>
</reference>
<feature type="compositionally biased region" description="Basic and acidic residues" evidence="1">
    <location>
        <begin position="219"/>
        <end position="234"/>
    </location>
</feature>
<feature type="compositionally biased region" description="Acidic residues" evidence="1">
    <location>
        <begin position="90"/>
        <end position="104"/>
    </location>
</feature>
<feature type="compositionally biased region" description="Acidic residues" evidence="1">
    <location>
        <begin position="141"/>
        <end position="157"/>
    </location>
</feature>
<feature type="compositionally biased region" description="Basic and acidic residues" evidence="1">
    <location>
        <begin position="266"/>
        <end position="279"/>
    </location>
</feature>
<feature type="compositionally biased region" description="Basic and acidic residues" evidence="1">
    <location>
        <begin position="105"/>
        <end position="140"/>
    </location>
</feature>
<feature type="compositionally biased region" description="Basic and acidic residues" evidence="1">
    <location>
        <begin position="170"/>
        <end position="197"/>
    </location>
</feature>
<accession>A0A1V8TSU9</accession>
<sequence>MSALRLRALRGLARPTAARAAPRTNRTQLVARRWASSGGHGSHEASSDLPWALSAGIITPIGAYFLWPSASTHADHGHHDAHGDVHEEHSEGEDGEDKSEDAGEEKEAAEPAEDSAPKDEESKDKEPKDEEPKEDAKAESTPEESSDDSETKEDDGDDKPAKPSGSEGEAQPKTDDPNKASKGDEPASEPKTKKGESGVEGVKGKGHMKSDAPGLTDTVKSEPDGKGGFKKRVDSGAQTDLGDAAAKPSGDIAKKQEGMSNTPTRHSTDIHNSSEKSTKGEGVPDTAKINGPVDPSRPAK</sequence>
<protein>
    <submittedName>
        <fullName evidence="2">Uncharacterized protein</fullName>
    </submittedName>
</protein>
<dbReference type="STRING" id="1507870.A0A1V8TSU9"/>
<dbReference type="OrthoDB" id="4590707at2759"/>
<organism evidence="2 3">
    <name type="scientific">Cryoendolithus antarcticus</name>
    <dbReference type="NCBI Taxonomy" id="1507870"/>
    <lineage>
        <taxon>Eukaryota</taxon>
        <taxon>Fungi</taxon>
        <taxon>Dikarya</taxon>
        <taxon>Ascomycota</taxon>
        <taxon>Pezizomycotina</taxon>
        <taxon>Dothideomycetes</taxon>
        <taxon>Dothideomycetidae</taxon>
        <taxon>Cladosporiales</taxon>
        <taxon>Cladosporiaceae</taxon>
        <taxon>Cryoendolithus</taxon>
    </lineage>
</organism>
<dbReference type="InParanoid" id="A0A1V8TSU9"/>
<dbReference type="Proteomes" id="UP000192596">
    <property type="component" value="Unassembled WGS sequence"/>
</dbReference>